<evidence type="ECO:0000313" key="4">
    <source>
        <dbReference type="Proteomes" id="UP001549019"/>
    </source>
</evidence>
<keyword evidence="4" id="KW-1185">Reference proteome</keyword>
<evidence type="ECO:0000256" key="1">
    <source>
        <dbReference type="PROSITE-ProRule" id="PRU01076"/>
    </source>
</evidence>
<proteinExistence type="predicted"/>
<dbReference type="Proteomes" id="UP001549019">
    <property type="component" value="Unassembled WGS sequence"/>
</dbReference>
<dbReference type="SMART" id="SM00966">
    <property type="entry name" value="SpoVT_AbrB"/>
    <property type="match status" value="1"/>
</dbReference>
<dbReference type="InterPro" id="IPR007159">
    <property type="entry name" value="SpoVT-AbrB_dom"/>
</dbReference>
<reference evidence="3 4" key="1">
    <citation type="submission" date="2024-05" db="EMBL/GenBank/DDBJ databases">
        <title>Genomic Encyclopedia of Type Strains, Phase IV (KMG-IV): sequencing the most valuable type-strain genomes for metagenomic binning, comparative biology and taxonomic classification.</title>
        <authorList>
            <person name="Goeker M."/>
        </authorList>
    </citation>
    <scope>NUCLEOTIDE SEQUENCE [LARGE SCALE GENOMIC DNA]</scope>
    <source>
        <strain evidence="3 4">DSM 25286</strain>
    </source>
</reference>
<dbReference type="SUPFAM" id="SSF89447">
    <property type="entry name" value="AbrB/MazE/MraZ-like"/>
    <property type="match status" value="1"/>
</dbReference>
<evidence type="ECO:0000313" key="3">
    <source>
        <dbReference type="EMBL" id="MET3110182.1"/>
    </source>
</evidence>
<comment type="caution">
    <text evidence="3">The sequence shown here is derived from an EMBL/GenBank/DDBJ whole genome shotgun (WGS) entry which is preliminary data.</text>
</comment>
<feature type="domain" description="SpoVT-AbrB" evidence="2">
    <location>
        <begin position="4"/>
        <end position="49"/>
    </location>
</feature>
<dbReference type="EMBL" id="JBDZDV010000001">
    <property type="protein sequence ID" value="MET3110182.1"/>
    <property type="molecule type" value="Genomic_DNA"/>
</dbReference>
<dbReference type="PANTHER" id="PTHR40516:SF1">
    <property type="entry name" value="ANTITOXIN CHPS-RELATED"/>
    <property type="match status" value="1"/>
</dbReference>
<name>A0ABV2E6Y7_9STAP</name>
<protein>
    <submittedName>
        <fullName evidence="3">Antitoxin MazE</fullName>
    </submittedName>
</protein>
<dbReference type="PROSITE" id="PS51740">
    <property type="entry name" value="SPOVT_ABRB"/>
    <property type="match status" value="1"/>
</dbReference>
<sequence>MMKVSVNRWGNSKGIRLPKAVTEALEIEENDSLNIEIKDGAVILSKPKKEITIEEMFKDYKGGSFQAEIQEFEPEGNEKW</sequence>
<dbReference type="Gene3D" id="2.10.260.10">
    <property type="match status" value="1"/>
</dbReference>
<dbReference type="Pfam" id="PF04014">
    <property type="entry name" value="MazE_antitoxin"/>
    <property type="match status" value="1"/>
</dbReference>
<accession>A0ABV2E6Y7</accession>
<dbReference type="InterPro" id="IPR039052">
    <property type="entry name" value="Antitox_PemI-like"/>
</dbReference>
<evidence type="ECO:0000259" key="2">
    <source>
        <dbReference type="PROSITE" id="PS51740"/>
    </source>
</evidence>
<keyword evidence="1" id="KW-0238">DNA-binding</keyword>
<gene>
    <name evidence="3" type="ORF">ABHD89_000570</name>
</gene>
<dbReference type="PANTHER" id="PTHR40516">
    <property type="entry name" value="ANTITOXIN CHPS-RELATED"/>
    <property type="match status" value="1"/>
</dbReference>
<organism evidence="3 4">
    <name type="scientific">Salinicoccus halitifaciens</name>
    <dbReference type="NCBI Taxonomy" id="1073415"/>
    <lineage>
        <taxon>Bacteria</taxon>
        <taxon>Bacillati</taxon>
        <taxon>Bacillota</taxon>
        <taxon>Bacilli</taxon>
        <taxon>Bacillales</taxon>
        <taxon>Staphylococcaceae</taxon>
        <taxon>Salinicoccus</taxon>
    </lineage>
</organism>
<dbReference type="RefSeq" id="WP_230820526.1">
    <property type="nucleotide sequence ID" value="NZ_JAJNCU010000001.1"/>
</dbReference>
<dbReference type="InterPro" id="IPR037914">
    <property type="entry name" value="SpoVT-AbrB_sf"/>
</dbReference>